<comment type="caution">
    <text evidence="3">The sequence shown here is derived from an EMBL/GenBank/DDBJ whole genome shotgun (WGS) entry which is preliminary data.</text>
</comment>
<comment type="similarity">
    <text evidence="1">Belongs to the cystatin family. Phytocystatin subfamily.</text>
</comment>
<evidence type="ECO:0000256" key="1">
    <source>
        <dbReference type="RuleBase" id="RU362130"/>
    </source>
</evidence>
<sequence length="86" mass="9771">NAKATDDDDDVDDASSVDISKSQKQLLDNNTGIKSNPIDFPSFAVDQHNFKENANLKFVRMLDMKTNWIKTGWLYHIILEAKDGEK</sequence>
<dbReference type="Gene3D" id="3.10.450.10">
    <property type="match status" value="1"/>
</dbReference>
<gene>
    <name evidence="3" type="ORF">A2U01_0011762</name>
</gene>
<feature type="non-terminal residue" evidence="3">
    <location>
        <position position="1"/>
    </location>
</feature>
<evidence type="ECO:0000313" key="4">
    <source>
        <dbReference type="Proteomes" id="UP000265520"/>
    </source>
</evidence>
<keyword evidence="1" id="KW-0789">Thiol protease inhibitor</keyword>
<dbReference type="PANTHER" id="PTHR11413:SF110">
    <property type="entry name" value="CYSTEINE PROTEINASE INHIBITOR 6"/>
    <property type="match status" value="1"/>
</dbReference>
<dbReference type="SUPFAM" id="SSF54403">
    <property type="entry name" value="Cystatin/monellin"/>
    <property type="match status" value="1"/>
</dbReference>
<name>A0A392MV56_9FABA</name>
<keyword evidence="1" id="KW-0646">Protease inhibitor</keyword>
<keyword evidence="4" id="KW-1185">Reference proteome</keyword>
<dbReference type="InterPro" id="IPR027214">
    <property type="entry name" value="Cystatin"/>
</dbReference>
<protein>
    <recommendedName>
        <fullName evidence="1">Cysteine proteinase inhibitor</fullName>
    </recommendedName>
</protein>
<proteinExistence type="inferred from homology"/>
<organism evidence="3 4">
    <name type="scientific">Trifolium medium</name>
    <dbReference type="NCBI Taxonomy" id="97028"/>
    <lineage>
        <taxon>Eukaryota</taxon>
        <taxon>Viridiplantae</taxon>
        <taxon>Streptophyta</taxon>
        <taxon>Embryophyta</taxon>
        <taxon>Tracheophyta</taxon>
        <taxon>Spermatophyta</taxon>
        <taxon>Magnoliopsida</taxon>
        <taxon>eudicotyledons</taxon>
        <taxon>Gunneridae</taxon>
        <taxon>Pentapetalae</taxon>
        <taxon>rosids</taxon>
        <taxon>fabids</taxon>
        <taxon>Fabales</taxon>
        <taxon>Fabaceae</taxon>
        <taxon>Papilionoideae</taxon>
        <taxon>50 kb inversion clade</taxon>
        <taxon>NPAAA clade</taxon>
        <taxon>Hologalegina</taxon>
        <taxon>IRL clade</taxon>
        <taxon>Trifolieae</taxon>
        <taxon>Trifolium</taxon>
    </lineage>
</organism>
<dbReference type="PANTHER" id="PTHR11413">
    <property type="entry name" value="CYSTATIN FAMILY MEMBER"/>
    <property type="match status" value="1"/>
</dbReference>
<reference evidence="3 4" key="1">
    <citation type="journal article" date="2018" name="Front. Plant Sci.">
        <title>Red Clover (Trifolium pratense) and Zigzag Clover (T. medium) - A Picture of Genomic Similarities and Differences.</title>
        <authorList>
            <person name="Dluhosova J."/>
            <person name="Istvanek J."/>
            <person name="Nedelnik J."/>
            <person name="Repkova J."/>
        </authorList>
    </citation>
    <scope>NUCLEOTIDE SEQUENCE [LARGE SCALE GENOMIC DNA]</scope>
    <source>
        <strain evidence="4">cv. 10/8</strain>
        <tissue evidence="3">Leaf</tissue>
    </source>
</reference>
<dbReference type="AlphaFoldDB" id="A0A392MV56"/>
<dbReference type="EMBL" id="LXQA010019164">
    <property type="protein sequence ID" value="MCH90839.1"/>
    <property type="molecule type" value="Genomic_DNA"/>
</dbReference>
<evidence type="ECO:0000256" key="2">
    <source>
        <dbReference type="SAM" id="MobiDB-lite"/>
    </source>
</evidence>
<evidence type="ECO:0000313" key="3">
    <source>
        <dbReference type="EMBL" id="MCH90839.1"/>
    </source>
</evidence>
<dbReference type="Proteomes" id="UP000265520">
    <property type="component" value="Unassembled WGS sequence"/>
</dbReference>
<dbReference type="GO" id="GO:0004869">
    <property type="term" value="F:cysteine-type endopeptidase inhibitor activity"/>
    <property type="evidence" value="ECO:0007669"/>
    <property type="project" value="UniProtKB-KW"/>
</dbReference>
<dbReference type="InterPro" id="IPR046350">
    <property type="entry name" value="Cystatin_sf"/>
</dbReference>
<accession>A0A392MV56</accession>
<feature type="compositionally biased region" description="Acidic residues" evidence="2">
    <location>
        <begin position="1"/>
        <end position="15"/>
    </location>
</feature>
<feature type="non-terminal residue" evidence="3">
    <location>
        <position position="86"/>
    </location>
</feature>
<feature type="region of interest" description="Disordered" evidence="2">
    <location>
        <begin position="1"/>
        <end position="22"/>
    </location>
</feature>